<feature type="chain" id="PRO_5015459681" evidence="1">
    <location>
        <begin position="25"/>
        <end position="125"/>
    </location>
</feature>
<dbReference type="EMBL" id="CP027668">
    <property type="protein sequence ID" value="AVO45028.1"/>
    <property type="molecule type" value="Genomic_DNA"/>
</dbReference>
<keyword evidence="3" id="KW-1185">Reference proteome</keyword>
<dbReference type="KEGG" id="phr:C6569_08100"/>
<reference evidence="2 3" key="1">
    <citation type="submission" date="2018-03" db="EMBL/GenBank/DDBJ databases">
        <title>Genome sequencing of Phreatobacter sp.</title>
        <authorList>
            <person name="Kim S.-J."/>
            <person name="Heo J."/>
            <person name="Kwon S.-W."/>
        </authorList>
    </citation>
    <scope>NUCLEOTIDE SEQUENCE [LARGE SCALE GENOMIC DNA]</scope>
    <source>
        <strain evidence="2 3">S-12</strain>
    </source>
</reference>
<dbReference type="OrthoDB" id="321999at2"/>
<keyword evidence="1" id="KW-0732">Signal</keyword>
<evidence type="ECO:0000313" key="2">
    <source>
        <dbReference type="EMBL" id="AVO45028.1"/>
    </source>
</evidence>
<sequence length="125" mass="13032">MRHPFLSLAMAGAALAAATSSASALCNISARPFVMGQPGRVAMMVAGEPCRISLQAGERSHFEALQVVERPRGGRVVPDGRTGVVYTPRPGFAGRDRFVIAVTGTSSIGSGTSELHVDVDVPQAR</sequence>
<evidence type="ECO:0000256" key="1">
    <source>
        <dbReference type="SAM" id="SignalP"/>
    </source>
</evidence>
<organism evidence="2 3">
    <name type="scientific">Phreatobacter cathodiphilus</name>
    <dbReference type="NCBI Taxonomy" id="1868589"/>
    <lineage>
        <taxon>Bacteria</taxon>
        <taxon>Pseudomonadati</taxon>
        <taxon>Pseudomonadota</taxon>
        <taxon>Alphaproteobacteria</taxon>
        <taxon>Hyphomicrobiales</taxon>
        <taxon>Phreatobacteraceae</taxon>
        <taxon>Phreatobacter</taxon>
    </lineage>
</organism>
<evidence type="ECO:0000313" key="3">
    <source>
        <dbReference type="Proteomes" id="UP000237889"/>
    </source>
</evidence>
<feature type="signal peptide" evidence="1">
    <location>
        <begin position="1"/>
        <end position="24"/>
    </location>
</feature>
<protein>
    <submittedName>
        <fullName evidence="2">Uncharacterized protein</fullName>
    </submittedName>
</protein>
<dbReference type="RefSeq" id="WP_106748369.1">
    <property type="nucleotide sequence ID" value="NZ_CP027668.1"/>
</dbReference>
<dbReference type="Gene3D" id="2.60.40.3440">
    <property type="match status" value="1"/>
</dbReference>
<accession>A0A2S0NA55</accession>
<dbReference type="AlphaFoldDB" id="A0A2S0NA55"/>
<dbReference type="Proteomes" id="UP000237889">
    <property type="component" value="Chromosome"/>
</dbReference>
<gene>
    <name evidence="2" type="ORF">C6569_08100</name>
</gene>
<proteinExistence type="predicted"/>
<name>A0A2S0NA55_9HYPH</name>